<reference evidence="2 4" key="3">
    <citation type="journal article" date="2016" name="Genome Announc.">
        <title>Complete Genome Sequence of Sphingopyxis macrogoltabida Strain 203N (NBRC 111659), a Polyethylene Glycol Degrader.</title>
        <authorList>
            <person name="Ohtsubo Y."/>
            <person name="Nonoyama S."/>
            <person name="Nagata Y."/>
            <person name="Numata M."/>
            <person name="Tsuchikane K."/>
            <person name="Hosoyama A."/>
            <person name="Yamazoe A."/>
            <person name="Tsuda M."/>
            <person name="Fujita N."/>
            <person name="Kawai F."/>
        </authorList>
    </citation>
    <scope>NUCLEOTIDE SEQUENCE [LARGE SCALE GENOMIC DNA]</scope>
    <source>
        <strain evidence="2 4">203N</strain>
    </source>
</reference>
<reference evidence="2" key="2">
    <citation type="submission" date="2015-11" db="EMBL/GenBank/DDBJ databases">
        <authorList>
            <person name="Yoshiyuki O."/>
        </authorList>
    </citation>
    <scope>NUCLEOTIDE SEQUENCE</scope>
    <source>
        <strain evidence="2">203N</strain>
    </source>
</reference>
<feature type="region of interest" description="Disordered" evidence="1">
    <location>
        <begin position="202"/>
        <end position="231"/>
    </location>
</feature>
<name>A0A0N7I1M0_SPHMC</name>
<gene>
    <name evidence="2" type="ORF">ATM17_15165</name>
    <name evidence="3" type="ORF">ATM17_21470</name>
</gene>
<dbReference type="Proteomes" id="UP000076088">
    <property type="component" value="Chromosome"/>
</dbReference>
<accession>A0A0N7I1M0</accession>
<evidence type="ECO:0000313" key="2">
    <source>
        <dbReference type="EMBL" id="AMU90365.1"/>
    </source>
</evidence>
<dbReference type="RefSeq" id="WP_054729124.1">
    <property type="nucleotide sequence ID" value="NZ_CP009429.1"/>
</dbReference>
<evidence type="ECO:0000313" key="4">
    <source>
        <dbReference type="Proteomes" id="UP000076088"/>
    </source>
</evidence>
<dbReference type="AlphaFoldDB" id="A0A0N7I1M0"/>
<protein>
    <submittedName>
        <fullName evidence="2">Uncharacterized protein</fullName>
    </submittedName>
</protein>
<keyword evidence="4" id="KW-1185">Reference proteome</keyword>
<organism evidence="2 4">
    <name type="scientific">Sphingopyxis macrogoltabida</name>
    <name type="common">Sphingomonas macrogoltabidus</name>
    <dbReference type="NCBI Taxonomy" id="33050"/>
    <lineage>
        <taxon>Bacteria</taxon>
        <taxon>Pseudomonadati</taxon>
        <taxon>Pseudomonadota</taxon>
        <taxon>Alphaproteobacteria</taxon>
        <taxon>Sphingomonadales</taxon>
        <taxon>Sphingomonadaceae</taxon>
        <taxon>Sphingopyxis</taxon>
    </lineage>
</organism>
<dbReference type="OrthoDB" id="7597270at2"/>
<reference evidence="4" key="1">
    <citation type="submission" date="2015-11" db="EMBL/GenBank/DDBJ databases">
        <title>Complete genome sequence of a polyethylene-glycol degrader Sphingopyxis macrogoltabida 203N (NBRC 111659).</title>
        <authorList>
            <person name="Yoshiyuki O."/>
            <person name="Shouta N."/>
            <person name="Nagata Y."/>
            <person name="Numata M."/>
            <person name="Tsuchikane K."/>
            <person name="Hosoyama A."/>
            <person name="Yamazoe A."/>
            <person name="Tsuda M."/>
            <person name="Fujita N."/>
            <person name="Kawai F."/>
        </authorList>
    </citation>
    <scope>NUCLEOTIDE SEQUENCE [LARGE SCALE GENOMIC DNA]</scope>
    <source>
        <strain evidence="4">203N</strain>
    </source>
</reference>
<proteinExistence type="predicted"/>
<sequence>MTEVAPELLAMMVELLPTVDSYRDLSAMTGVGHQQTRSAMAPFVAIMKLQGTLPPCVCGKERFHKWGCVRTRTKALQARADTRTASPEEIEKRRVMVEAIMTGLAYSEIEKMFGMAPKTARKYLGYLTPEQREQRKAMEMERISPKRARHLSKLHRLQSNNRDREVPAMLVAGEKVASICAKTGMSKTAVYRHMTWLSPEQRAKRDDAIASGRCTDPGQSEEGEPAWLLAA</sequence>
<dbReference type="KEGG" id="smaz:LH19_14570"/>
<dbReference type="EMBL" id="CP013344">
    <property type="protein sequence ID" value="AMU90365.1"/>
    <property type="molecule type" value="Genomic_DNA"/>
</dbReference>
<evidence type="ECO:0000256" key="1">
    <source>
        <dbReference type="SAM" id="MobiDB-lite"/>
    </source>
</evidence>
<dbReference type="EMBL" id="CP013344">
    <property type="protein sequence ID" value="AMU91588.1"/>
    <property type="molecule type" value="Genomic_DNA"/>
</dbReference>
<dbReference type="KEGG" id="smaz:LH19_20890"/>
<evidence type="ECO:0000313" key="3">
    <source>
        <dbReference type="EMBL" id="AMU91588.1"/>
    </source>
</evidence>